<dbReference type="SUPFAM" id="SSF55729">
    <property type="entry name" value="Acyl-CoA N-acyltransferases (Nat)"/>
    <property type="match status" value="1"/>
</dbReference>
<evidence type="ECO:0000256" key="1">
    <source>
        <dbReference type="ARBA" id="ARBA00022679"/>
    </source>
</evidence>
<proteinExistence type="inferred from homology"/>
<dbReference type="STRING" id="1300341.I595_3061"/>
<keyword evidence="2" id="KW-0012">Acyltransferase</keyword>
<dbReference type="InterPro" id="IPR000182">
    <property type="entry name" value="GNAT_dom"/>
</dbReference>
<dbReference type="OrthoDB" id="883856at2"/>
<dbReference type="Proteomes" id="UP000050280">
    <property type="component" value="Unassembled WGS sequence"/>
</dbReference>
<sequence length="182" mass="21096">MQIAFDNYSIAPIHHKDAWRLCDFMVANERRFQQDFPETLKQNLNPTLSRIFVNDQVNSFQNKTEFLFTVKENTNRAIIGLVYVKELHKVKGQGELAYCIGYDHEGKGITSKVVSEITAWSFNDLGLHALQIIAHETNTASIRIAEKNGFVYQKELPKSHRRFNGELVNMQLYQRYKSNITV</sequence>
<gene>
    <name evidence="5" type="ORF">I595_3061</name>
</gene>
<dbReference type="PANTHER" id="PTHR43792">
    <property type="entry name" value="GNAT FAMILY, PUTATIVE (AFU_ORTHOLOGUE AFUA_3G00765)-RELATED-RELATED"/>
    <property type="match status" value="1"/>
</dbReference>
<dbReference type="GO" id="GO:0016747">
    <property type="term" value="F:acyltransferase activity, transferring groups other than amino-acyl groups"/>
    <property type="evidence" value="ECO:0007669"/>
    <property type="project" value="InterPro"/>
</dbReference>
<name>A0A0P7AGG0_9FLAO</name>
<dbReference type="InterPro" id="IPR051531">
    <property type="entry name" value="N-acetyltransferase"/>
</dbReference>
<reference evidence="5 6" key="1">
    <citation type="submission" date="2015-09" db="EMBL/GenBank/DDBJ databases">
        <title>Genome sequence of the marine flavobacterium Croceitalea dokdonensis DOKDO 023 that contains proton- and sodium-pumping rhodopsins.</title>
        <authorList>
            <person name="Kwon S.-K."/>
            <person name="Lee H.K."/>
            <person name="Kwak M.-J."/>
            <person name="Kim J.F."/>
        </authorList>
    </citation>
    <scope>NUCLEOTIDE SEQUENCE [LARGE SCALE GENOMIC DNA]</scope>
    <source>
        <strain evidence="5 6">DOKDO 023</strain>
    </source>
</reference>
<keyword evidence="6" id="KW-1185">Reference proteome</keyword>
<dbReference type="InterPro" id="IPR016181">
    <property type="entry name" value="Acyl_CoA_acyltransferase"/>
</dbReference>
<comment type="similarity">
    <text evidence="3">Belongs to the acetyltransferase family. RimJ subfamily.</text>
</comment>
<comment type="caution">
    <text evidence="5">The sequence shown here is derived from an EMBL/GenBank/DDBJ whole genome shotgun (WGS) entry which is preliminary data.</text>
</comment>
<keyword evidence="1 5" id="KW-0808">Transferase</keyword>
<dbReference type="Pfam" id="PF13302">
    <property type="entry name" value="Acetyltransf_3"/>
    <property type="match status" value="1"/>
</dbReference>
<dbReference type="PANTHER" id="PTHR43792:SF8">
    <property type="entry name" value="[RIBOSOMAL PROTEIN US5]-ALANINE N-ACETYLTRANSFERASE"/>
    <property type="match status" value="1"/>
</dbReference>
<evidence type="ECO:0000313" key="6">
    <source>
        <dbReference type="Proteomes" id="UP000050280"/>
    </source>
</evidence>
<dbReference type="PATRIC" id="fig|1300341.3.peg.3213"/>
<feature type="domain" description="N-acetyltransferase" evidence="4">
    <location>
        <begin position="12"/>
        <end position="151"/>
    </location>
</feature>
<dbReference type="AlphaFoldDB" id="A0A0P7AGG0"/>
<accession>A0A0P7AGG0</accession>
<evidence type="ECO:0000259" key="4">
    <source>
        <dbReference type="Pfam" id="PF13302"/>
    </source>
</evidence>
<dbReference type="EMBL" id="LDJX01000006">
    <property type="protein sequence ID" value="KPM31082.1"/>
    <property type="molecule type" value="Genomic_DNA"/>
</dbReference>
<evidence type="ECO:0000256" key="3">
    <source>
        <dbReference type="ARBA" id="ARBA00038502"/>
    </source>
</evidence>
<evidence type="ECO:0000256" key="2">
    <source>
        <dbReference type="ARBA" id="ARBA00023315"/>
    </source>
</evidence>
<organism evidence="5 6">
    <name type="scientific">Croceitalea dokdonensis DOKDO 023</name>
    <dbReference type="NCBI Taxonomy" id="1300341"/>
    <lineage>
        <taxon>Bacteria</taxon>
        <taxon>Pseudomonadati</taxon>
        <taxon>Bacteroidota</taxon>
        <taxon>Flavobacteriia</taxon>
        <taxon>Flavobacteriales</taxon>
        <taxon>Flavobacteriaceae</taxon>
        <taxon>Croceitalea</taxon>
    </lineage>
</organism>
<dbReference type="RefSeq" id="WP_054560045.1">
    <property type="nucleotide sequence ID" value="NZ_LDJX01000006.1"/>
</dbReference>
<protein>
    <submittedName>
        <fullName evidence="5">Ribosomal-protein-L7p-serine acetyltransferase</fullName>
    </submittedName>
</protein>
<dbReference type="Gene3D" id="3.40.630.30">
    <property type="match status" value="1"/>
</dbReference>
<evidence type="ECO:0000313" key="5">
    <source>
        <dbReference type="EMBL" id="KPM31082.1"/>
    </source>
</evidence>